<evidence type="ECO:0000313" key="1">
    <source>
        <dbReference type="EMBL" id="VDO66261.1"/>
    </source>
</evidence>
<proteinExistence type="predicted"/>
<dbReference type="EMBL" id="UZAF01020089">
    <property type="protein sequence ID" value="VDO66261.1"/>
    <property type="molecule type" value="Genomic_DNA"/>
</dbReference>
<dbReference type="WBParaSite" id="HPLM_0001767001-mRNA-1">
    <property type="protein sequence ID" value="HPLM_0001767001-mRNA-1"/>
    <property type="gene ID" value="HPLM_0001767001"/>
</dbReference>
<gene>
    <name evidence="1" type="ORF">HPLM_LOCUS17662</name>
</gene>
<dbReference type="GO" id="GO:0016020">
    <property type="term" value="C:membrane"/>
    <property type="evidence" value="ECO:0007669"/>
    <property type="project" value="TreeGrafter"/>
</dbReference>
<sequence length="110" mass="12970">MNKVKDRKLSKDDSSAHGIKWDIPIWYQLNGNPVQFAWLSKDKPLYIRANTENDILVVNGDRHGFYRQNYDEKGWKKIIKQLTENHTVLEQRHFDCLIVKGFATVRIILS</sequence>
<dbReference type="GO" id="GO:0006508">
    <property type="term" value="P:proteolysis"/>
    <property type="evidence" value="ECO:0007669"/>
    <property type="project" value="TreeGrafter"/>
</dbReference>
<evidence type="ECO:0000313" key="3">
    <source>
        <dbReference type="WBParaSite" id="HPLM_0001767001-mRNA-1"/>
    </source>
</evidence>
<organism evidence="3">
    <name type="scientific">Haemonchus placei</name>
    <name type="common">Barber's pole worm</name>
    <dbReference type="NCBI Taxonomy" id="6290"/>
    <lineage>
        <taxon>Eukaryota</taxon>
        <taxon>Metazoa</taxon>
        <taxon>Ecdysozoa</taxon>
        <taxon>Nematoda</taxon>
        <taxon>Chromadorea</taxon>
        <taxon>Rhabditida</taxon>
        <taxon>Rhabditina</taxon>
        <taxon>Rhabditomorpha</taxon>
        <taxon>Strongyloidea</taxon>
        <taxon>Trichostrongylidae</taxon>
        <taxon>Haemonchus</taxon>
    </lineage>
</organism>
<reference evidence="3" key="1">
    <citation type="submission" date="2016-04" db="UniProtKB">
        <authorList>
            <consortium name="WormBaseParasite"/>
        </authorList>
    </citation>
    <scope>IDENTIFICATION</scope>
</reference>
<protein>
    <submittedName>
        <fullName evidence="3">Aminopeptidase N</fullName>
    </submittedName>
</protein>
<dbReference type="PANTHER" id="PTHR11533">
    <property type="entry name" value="PROTEASE M1 ZINC METALLOPROTEASE"/>
    <property type="match status" value="1"/>
</dbReference>
<dbReference type="GO" id="GO:0005737">
    <property type="term" value="C:cytoplasm"/>
    <property type="evidence" value="ECO:0007669"/>
    <property type="project" value="TreeGrafter"/>
</dbReference>
<dbReference type="PANTHER" id="PTHR11533:SF299">
    <property type="entry name" value="AMINOPEPTIDASE"/>
    <property type="match status" value="1"/>
</dbReference>
<dbReference type="InterPro" id="IPR050344">
    <property type="entry name" value="Peptidase_M1_aminopeptidases"/>
</dbReference>
<evidence type="ECO:0000313" key="2">
    <source>
        <dbReference type="Proteomes" id="UP000268014"/>
    </source>
</evidence>
<dbReference type="GO" id="GO:0005615">
    <property type="term" value="C:extracellular space"/>
    <property type="evidence" value="ECO:0007669"/>
    <property type="project" value="TreeGrafter"/>
</dbReference>
<dbReference type="GO" id="GO:0008270">
    <property type="term" value="F:zinc ion binding"/>
    <property type="evidence" value="ECO:0007669"/>
    <property type="project" value="TreeGrafter"/>
</dbReference>
<dbReference type="GO" id="GO:0070006">
    <property type="term" value="F:metalloaminopeptidase activity"/>
    <property type="evidence" value="ECO:0007669"/>
    <property type="project" value="TreeGrafter"/>
</dbReference>
<dbReference type="Proteomes" id="UP000268014">
    <property type="component" value="Unassembled WGS sequence"/>
</dbReference>
<keyword evidence="2" id="KW-1185">Reference proteome</keyword>
<dbReference type="Gene3D" id="2.60.40.1910">
    <property type="match status" value="1"/>
</dbReference>
<dbReference type="STRING" id="6290.A0A0N4X0A1"/>
<reference evidence="1 2" key="2">
    <citation type="submission" date="2018-11" db="EMBL/GenBank/DDBJ databases">
        <authorList>
            <consortium name="Pathogen Informatics"/>
        </authorList>
    </citation>
    <scope>NUCLEOTIDE SEQUENCE [LARGE SCALE GENOMIC DNA]</scope>
    <source>
        <strain evidence="1 2">MHpl1</strain>
    </source>
</reference>
<dbReference type="GO" id="GO:0043171">
    <property type="term" value="P:peptide catabolic process"/>
    <property type="evidence" value="ECO:0007669"/>
    <property type="project" value="TreeGrafter"/>
</dbReference>
<dbReference type="OrthoDB" id="10031169at2759"/>
<name>A0A0N4X0A1_HAEPC</name>
<dbReference type="AlphaFoldDB" id="A0A0N4X0A1"/>
<accession>A0A0N4X0A1</accession>
<dbReference type="GO" id="GO:0042277">
    <property type="term" value="F:peptide binding"/>
    <property type="evidence" value="ECO:0007669"/>
    <property type="project" value="TreeGrafter"/>
</dbReference>